<accession>A0A816YBS6</accession>
<evidence type="ECO:0000313" key="1">
    <source>
        <dbReference type="EMBL" id="CAF2158018.1"/>
    </source>
</evidence>
<protein>
    <submittedName>
        <fullName evidence="1">(rape) hypothetical protein</fullName>
    </submittedName>
</protein>
<dbReference type="EMBL" id="HG994361">
    <property type="protein sequence ID" value="CAF2158018.1"/>
    <property type="molecule type" value="Genomic_DNA"/>
</dbReference>
<gene>
    <name evidence="1" type="ORF">DARMORV10_A07P06150.1</name>
</gene>
<sequence length="71" mass="8308">MVVAMAEMLVTMDEEDITEEDTTEVEDTREVEDIMGEEDTTAVEDKQWRKRWMIQGRKRRPWGHGGRGGPR</sequence>
<dbReference type="AlphaFoldDB" id="A0A816YBS6"/>
<name>A0A816YBS6_BRANA</name>
<dbReference type="Proteomes" id="UP001295469">
    <property type="component" value="Chromosome A07"/>
</dbReference>
<organism evidence="1">
    <name type="scientific">Brassica napus</name>
    <name type="common">Rape</name>
    <dbReference type="NCBI Taxonomy" id="3708"/>
    <lineage>
        <taxon>Eukaryota</taxon>
        <taxon>Viridiplantae</taxon>
        <taxon>Streptophyta</taxon>
        <taxon>Embryophyta</taxon>
        <taxon>Tracheophyta</taxon>
        <taxon>Spermatophyta</taxon>
        <taxon>Magnoliopsida</taxon>
        <taxon>eudicotyledons</taxon>
        <taxon>Gunneridae</taxon>
        <taxon>Pentapetalae</taxon>
        <taxon>rosids</taxon>
        <taxon>malvids</taxon>
        <taxon>Brassicales</taxon>
        <taxon>Brassicaceae</taxon>
        <taxon>Brassiceae</taxon>
        <taxon>Brassica</taxon>
    </lineage>
</organism>
<reference evidence="1" key="1">
    <citation type="submission" date="2021-01" db="EMBL/GenBank/DDBJ databases">
        <authorList>
            <consortium name="Genoscope - CEA"/>
            <person name="William W."/>
        </authorList>
    </citation>
    <scope>NUCLEOTIDE SEQUENCE</scope>
</reference>
<proteinExistence type="predicted"/>